<sequence>MALRACILYDYEMGKEADISYRDLMSTFGRDFMERREFDSWREWFGSGEKRLEDREGPEPKRRAMARDPPRWAELPVNFCVRLIKMMELRDVLRFSKVCKPFRQIIQDFGLQCKILKLEVAGTHMVLTACNHRIRFDILEEEALIMLNGDAVKMIEAEEAVDMFLADFRFYFLNPGHKFDLLEVKIAENVLGFPAKLLEAMEDAKGVHMKRLVVNGSSDILEAMVPRSKQLGSLIYDRSPYHKIILDFQYGLPVDLFWRTLSIRPIPDTNKCYDIYKILPTDDILHINSIPNGDRSYLAMNRYAGWDMIQKIHELNLRWEECEL</sequence>
<dbReference type="PROSITE" id="PS50181">
    <property type="entry name" value="FBOX"/>
    <property type="match status" value="1"/>
</dbReference>
<evidence type="ECO:0000313" key="2">
    <source>
        <dbReference type="Proteomes" id="UP000095282"/>
    </source>
</evidence>
<dbReference type="InterPro" id="IPR036047">
    <property type="entry name" value="F-box-like_dom_sf"/>
</dbReference>
<dbReference type="Proteomes" id="UP000095282">
    <property type="component" value="Unplaced"/>
</dbReference>
<dbReference type="InterPro" id="IPR001810">
    <property type="entry name" value="F-box_dom"/>
</dbReference>
<organism evidence="2 3">
    <name type="scientific">Caenorhabditis tropicalis</name>
    <dbReference type="NCBI Taxonomy" id="1561998"/>
    <lineage>
        <taxon>Eukaryota</taxon>
        <taxon>Metazoa</taxon>
        <taxon>Ecdysozoa</taxon>
        <taxon>Nematoda</taxon>
        <taxon>Chromadorea</taxon>
        <taxon>Rhabditida</taxon>
        <taxon>Rhabditina</taxon>
        <taxon>Rhabditomorpha</taxon>
        <taxon>Rhabditoidea</taxon>
        <taxon>Rhabditidae</taxon>
        <taxon>Peloderinae</taxon>
        <taxon>Caenorhabditis</taxon>
    </lineage>
</organism>
<accession>A0A1I7TVU4</accession>
<feature type="domain" description="F-box" evidence="1">
    <location>
        <begin position="69"/>
        <end position="118"/>
    </location>
</feature>
<dbReference type="Gene3D" id="1.10.10.1450">
    <property type="match status" value="1"/>
</dbReference>
<evidence type="ECO:0000313" key="3">
    <source>
        <dbReference type="WBParaSite" id="Csp11.Scaffold629.g12297.t2"/>
    </source>
</evidence>
<dbReference type="AlphaFoldDB" id="A0A1I7TVU4"/>
<evidence type="ECO:0000259" key="1">
    <source>
        <dbReference type="PROSITE" id="PS50181"/>
    </source>
</evidence>
<keyword evidence="2" id="KW-1185">Reference proteome</keyword>
<dbReference type="Pfam" id="PF00646">
    <property type="entry name" value="F-box"/>
    <property type="match status" value="1"/>
</dbReference>
<dbReference type="SUPFAM" id="SSF81383">
    <property type="entry name" value="F-box domain"/>
    <property type="match status" value="1"/>
</dbReference>
<dbReference type="WBParaSite" id="Csp11.Scaffold629.g12297.t2">
    <property type="protein sequence ID" value="Csp11.Scaffold629.g12297.t2"/>
    <property type="gene ID" value="Csp11.Scaffold629.g12297"/>
</dbReference>
<dbReference type="Pfam" id="PF17906">
    <property type="entry name" value="HTH_48"/>
    <property type="match status" value="1"/>
</dbReference>
<dbReference type="InterPro" id="IPR041426">
    <property type="entry name" value="Mos1_HTH"/>
</dbReference>
<protein>
    <submittedName>
        <fullName evidence="3">F-box domain-containing protein</fullName>
    </submittedName>
</protein>
<name>A0A1I7TVU4_9PELO</name>
<proteinExistence type="predicted"/>
<reference evidence="3" key="1">
    <citation type="submission" date="2016-11" db="UniProtKB">
        <authorList>
            <consortium name="WormBaseParasite"/>
        </authorList>
    </citation>
    <scope>IDENTIFICATION</scope>
</reference>